<reference evidence="13" key="1">
    <citation type="submission" date="2016-10" db="EMBL/GenBank/DDBJ databases">
        <authorList>
            <person name="Varghese N."/>
            <person name="Submissions S."/>
        </authorList>
    </citation>
    <scope>NUCLEOTIDE SEQUENCE [LARGE SCALE GENOMIC DNA]</scope>
    <source>
        <strain evidence="13">CGMCC 1.10369</strain>
    </source>
</reference>
<evidence type="ECO:0000259" key="10">
    <source>
        <dbReference type="Pfam" id="PF01035"/>
    </source>
</evidence>
<dbReference type="FunFam" id="1.10.10.10:FF:000214">
    <property type="entry name" value="Methylated-DNA--protein-cysteine methyltransferase"/>
    <property type="match status" value="1"/>
</dbReference>
<dbReference type="EMBL" id="FNIL01000010">
    <property type="protein sequence ID" value="SDO26976.1"/>
    <property type="molecule type" value="Genomic_DNA"/>
</dbReference>
<dbReference type="Gene3D" id="1.10.10.10">
    <property type="entry name" value="Winged helix-like DNA-binding domain superfamily/Winged helix DNA-binding domain"/>
    <property type="match status" value="1"/>
</dbReference>
<dbReference type="InterPro" id="IPR023546">
    <property type="entry name" value="MGMT"/>
</dbReference>
<keyword evidence="4 9" id="KW-0489">Methyltransferase</keyword>
<evidence type="ECO:0000256" key="9">
    <source>
        <dbReference type="HAMAP-Rule" id="MF_00772"/>
    </source>
</evidence>
<evidence type="ECO:0000256" key="5">
    <source>
        <dbReference type="ARBA" id="ARBA00022679"/>
    </source>
</evidence>
<dbReference type="InterPro" id="IPR036388">
    <property type="entry name" value="WH-like_DNA-bd_sf"/>
</dbReference>
<evidence type="ECO:0000256" key="6">
    <source>
        <dbReference type="ARBA" id="ARBA00022763"/>
    </source>
</evidence>
<dbReference type="InterPro" id="IPR001497">
    <property type="entry name" value="MethylDNA_cys_MeTrfase_AS"/>
</dbReference>
<dbReference type="GO" id="GO:0005737">
    <property type="term" value="C:cytoplasm"/>
    <property type="evidence" value="ECO:0007669"/>
    <property type="project" value="UniProtKB-SubCell"/>
</dbReference>
<dbReference type="InterPro" id="IPR014048">
    <property type="entry name" value="MethylDNA_cys_MeTrfase_DNA-bd"/>
</dbReference>
<keyword evidence="6 9" id="KW-0227">DNA damage</keyword>
<comment type="miscellaneous">
    <text evidence="9">This enzyme catalyzes only one turnover and therefore is not strictly catalytic. According to one definition, an enzyme is a biocatalyst that acts repeatedly and over many reaction cycles.</text>
</comment>
<dbReference type="OrthoDB" id="9802228at2"/>
<dbReference type="InterPro" id="IPR008332">
    <property type="entry name" value="MethylG_MeTrfase_N"/>
</dbReference>
<feature type="domain" description="Methylated-DNA-[protein]-cysteine S-methyltransferase DNA binding" evidence="10">
    <location>
        <begin position="91"/>
        <end position="170"/>
    </location>
</feature>
<dbReference type="AlphaFoldDB" id="A0A1H0I6C9"/>
<accession>A0A1H0I6C9</accession>
<dbReference type="InterPro" id="IPR036217">
    <property type="entry name" value="MethylDNA_cys_MeTrfase_DNAb"/>
</dbReference>
<gene>
    <name evidence="12" type="ORF">SAMN04488053_11018</name>
</gene>
<dbReference type="SUPFAM" id="SSF53155">
    <property type="entry name" value="Methylated DNA-protein cysteine methyltransferase domain"/>
    <property type="match status" value="1"/>
</dbReference>
<dbReference type="SUPFAM" id="SSF46767">
    <property type="entry name" value="Methylated DNA-protein cysteine methyltransferase, C-terminal domain"/>
    <property type="match status" value="1"/>
</dbReference>
<dbReference type="NCBIfam" id="TIGR00589">
    <property type="entry name" value="ogt"/>
    <property type="match status" value="1"/>
</dbReference>
<dbReference type="PANTHER" id="PTHR10815:SF5">
    <property type="entry name" value="METHYLATED-DNA--PROTEIN-CYSTEINE METHYLTRANSFERASE"/>
    <property type="match status" value="1"/>
</dbReference>
<evidence type="ECO:0000256" key="7">
    <source>
        <dbReference type="ARBA" id="ARBA00023204"/>
    </source>
</evidence>
<dbReference type="Pfam" id="PF01035">
    <property type="entry name" value="DNA_binding_1"/>
    <property type="match status" value="1"/>
</dbReference>
<dbReference type="PANTHER" id="PTHR10815">
    <property type="entry name" value="METHYLATED-DNA--PROTEIN-CYSTEINE METHYLTRANSFERASE"/>
    <property type="match status" value="1"/>
</dbReference>
<sequence length="174" mass="19337">MTNIYYTELSSPIGPLTMASTEKGICNITFGSSEKMLDTLKRAWKKHEPGSKFIYDENGGWLTQGRNELNEFFHSGRRNFETALDLRGTLFQKLVWRQLQQIPYGETRSYKDVAAAIGLPKSVRAVGGANNRNPIPIIIPCHRVIGSNGALVGYGGGMNKKEILLEIEGALHKL</sequence>
<dbReference type="Proteomes" id="UP000198778">
    <property type="component" value="Unassembled WGS sequence"/>
</dbReference>
<comment type="catalytic activity">
    <reaction evidence="8 9">
        <text>a 6-O-methyl-2'-deoxyguanosine in DNA + L-cysteinyl-[protein] = S-methyl-L-cysteinyl-[protein] + a 2'-deoxyguanosine in DNA</text>
        <dbReference type="Rhea" id="RHEA:24000"/>
        <dbReference type="Rhea" id="RHEA-COMP:10131"/>
        <dbReference type="Rhea" id="RHEA-COMP:10132"/>
        <dbReference type="Rhea" id="RHEA-COMP:11367"/>
        <dbReference type="Rhea" id="RHEA-COMP:11368"/>
        <dbReference type="ChEBI" id="CHEBI:29950"/>
        <dbReference type="ChEBI" id="CHEBI:82612"/>
        <dbReference type="ChEBI" id="CHEBI:85445"/>
        <dbReference type="ChEBI" id="CHEBI:85448"/>
        <dbReference type="EC" id="2.1.1.63"/>
    </reaction>
</comment>
<protein>
    <recommendedName>
        <fullName evidence="9">Methylated-DNA--protein-cysteine methyltransferase</fullName>
        <ecNumber evidence="9">2.1.1.63</ecNumber>
    </recommendedName>
    <alternativeName>
        <fullName evidence="9">6-O-methylguanine-DNA methyltransferase</fullName>
        <shortName evidence="9">MGMT</shortName>
    </alternativeName>
    <alternativeName>
        <fullName evidence="9">O-6-methylguanine-DNA-alkyltransferase</fullName>
    </alternativeName>
</protein>
<dbReference type="HAMAP" id="MF_00772">
    <property type="entry name" value="OGT"/>
    <property type="match status" value="1"/>
</dbReference>
<comment type="subcellular location">
    <subcellularLocation>
        <location evidence="9">Cytoplasm</location>
    </subcellularLocation>
</comment>
<dbReference type="InterPro" id="IPR036631">
    <property type="entry name" value="MGMT_N_sf"/>
</dbReference>
<evidence type="ECO:0000256" key="4">
    <source>
        <dbReference type="ARBA" id="ARBA00022603"/>
    </source>
</evidence>
<keyword evidence="5 9" id="KW-0808">Transferase</keyword>
<feature type="domain" description="Methylguanine DNA methyltransferase ribonuclease-like" evidence="11">
    <location>
        <begin position="4"/>
        <end position="86"/>
    </location>
</feature>
<name>A0A1H0I6C9_9BACI</name>
<evidence type="ECO:0000256" key="8">
    <source>
        <dbReference type="ARBA" id="ARBA00049348"/>
    </source>
</evidence>
<evidence type="ECO:0000256" key="2">
    <source>
        <dbReference type="ARBA" id="ARBA00008711"/>
    </source>
</evidence>
<keyword evidence="7 9" id="KW-0234">DNA repair</keyword>
<comment type="similarity">
    <text evidence="2 9">Belongs to the MGMT family.</text>
</comment>
<dbReference type="GO" id="GO:0003908">
    <property type="term" value="F:methylated-DNA-[protein]-cysteine S-methyltransferase activity"/>
    <property type="evidence" value="ECO:0007669"/>
    <property type="project" value="UniProtKB-UniRule"/>
</dbReference>
<dbReference type="EC" id="2.1.1.63" evidence="9"/>
<dbReference type="GO" id="GO:0032259">
    <property type="term" value="P:methylation"/>
    <property type="evidence" value="ECO:0007669"/>
    <property type="project" value="UniProtKB-KW"/>
</dbReference>
<evidence type="ECO:0000256" key="1">
    <source>
        <dbReference type="ARBA" id="ARBA00001286"/>
    </source>
</evidence>
<evidence type="ECO:0000313" key="13">
    <source>
        <dbReference type="Proteomes" id="UP000198778"/>
    </source>
</evidence>
<dbReference type="GO" id="GO:0006307">
    <property type="term" value="P:DNA alkylation repair"/>
    <property type="evidence" value="ECO:0007669"/>
    <property type="project" value="UniProtKB-UniRule"/>
</dbReference>
<dbReference type="Pfam" id="PF02870">
    <property type="entry name" value="Methyltransf_1N"/>
    <property type="match status" value="1"/>
</dbReference>
<dbReference type="STRING" id="745820.SAMN04488053_11018"/>
<keyword evidence="3 9" id="KW-0963">Cytoplasm</keyword>
<feature type="active site" description="Nucleophile; methyl group acceptor" evidence="9">
    <location>
        <position position="141"/>
    </location>
</feature>
<dbReference type="PROSITE" id="PS00374">
    <property type="entry name" value="MGMT"/>
    <property type="match status" value="1"/>
</dbReference>
<keyword evidence="13" id="KW-1185">Reference proteome</keyword>
<dbReference type="Gene3D" id="3.30.160.70">
    <property type="entry name" value="Methylated DNA-protein cysteine methyltransferase domain"/>
    <property type="match status" value="1"/>
</dbReference>
<evidence type="ECO:0000259" key="11">
    <source>
        <dbReference type="Pfam" id="PF02870"/>
    </source>
</evidence>
<dbReference type="RefSeq" id="WP_090843511.1">
    <property type="nucleotide sequence ID" value="NZ_FNIL01000010.1"/>
</dbReference>
<evidence type="ECO:0000313" key="12">
    <source>
        <dbReference type="EMBL" id="SDO26976.1"/>
    </source>
</evidence>
<organism evidence="12 13">
    <name type="scientific">Alkalicoccus daliensis</name>
    <dbReference type="NCBI Taxonomy" id="745820"/>
    <lineage>
        <taxon>Bacteria</taxon>
        <taxon>Bacillati</taxon>
        <taxon>Bacillota</taxon>
        <taxon>Bacilli</taxon>
        <taxon>Bacillales</taxon>
        <taxon>Bacillaceae</taxon>
        <taxon>Alkalicoccus</taxon>
    </lineage>
</organism>
<comment type="function">
    <text evidence="9">Involved in the cellular defense against the biological effects of O6-methylguanine (O6-MeG) and O4-methylthymine (O4-MeT) in DNA. Repairs the methylated nucleobase in DNA by stoichiometrically transferring the methyl group to a cysteine residue in the enzyme. This is a suicide reaction: the enzyme is irreversibly inactivated.</text>
</comment>
<comment type="catalytic activity">
    <reaction evidence="1 9">
        <text>a 4-O-methyl-thymidine in DNA + L-cysteinyl-[protein] = a thymidine in DNA + S-methyl-L-cysteinyl-[protein]</text>
        <dbReference type="Rhea" id="RHEA:53428"/>
        <dbReference type="Rhea" id="RHEA-COMP:10131"/>
        <dbReference type="Rhea" id="RHEA-COMP:10132"/>
        <dbReference type="Rhea" id="RHEA-COMP:13555"/>
        <dbReference type="Rhea" id="RHEA-COMP:13556"/>
        <dbReference type="ChEBI" id="CHEBI:29950"/>
        <dbReference type="ChEBI" id="CHEBI:82612"/>
        <dbReference type="ChEBI" id="CHEBI:137386"/>
        <dbReference type="ChEBI" id="CHEBI:137387"/>
        <dbReference type="EC" id="2.1.1.63"/>
    </reaction>
</comment>
<proteinExistence type="inferred from homology"/>
<dbReference type="CDD" id="cd06445">
    <property type="entry name" value="ATase"/>
    <property type="match status" value="1"/>
</dbReference>
<evidence type="ECO:0000256" key="3">
    <source>
        <dbReference type="ARBA" id="ARBA00022490"/>
    </source>
</evidence>